<sequence length="464" mass="54408">YYRHFIANLSKIAKPLTELTQKNQKYEWGVEQEEAFYTLKDNLCNAPILSFPDGSEDFVVYCDASNQGLGCVLMQKGMKELNIRQRRWIELFSDYDYEIHYHPGKANVVADALSRKEKVKPRRVCAMSMNIQSSVKDRILAAQGKASKVETTTSKILCGLDQQMEKKEDGGMYFMDRIWVPLIGDVRKMIIDEAHAMRYFIHPGADKMYHDLRNMYWWPGMKRDIATYISKCLTCLKVKAEHQRPLSLLQELKIIEWKWDRITMDFITKLPRSSSGHDIIWAIVDNLTKSAHFLAIQEDYKMEKFSRLYIDKILARHRVPVSIISDRDGRFTLQFCERTIQTLEDMLRAKIKESQLIRLVLVQETTDKVVLIKERLKAARDRQKSYAANELRFRKKGKLAPSKKCLVDANLNVPLEEIKVDKTLRFVEEPVEIIDRELKKLKRSRIPIIKVHWNSKHGSEFTWE</sequence>
<evidence type="ECO:0000256" key="1">
    <source>
        <dbReference type="ARBA" id="ARBA00023268"/>
    </source>
</evidence>
<dbReference type="Pfam" id="PF17919">
    <property type="entry name" value="RT_RNaseH_2"/>
    <property type="match status" value="1"/>
</dbReference>
<dbReference type="InterPro" id="IPR036397">
    <property type="entry name" value="RNaseH_sf"/>
</dbReference>
<dbReference type="SUPFAM" id="SSF56672">
    <property type="entry name" value="DNA/RNA polymerases"/>
    <property type="match status" value="1"/>
</dbReference>
<reference evidence="5" key="1">
    <citation type="journal article" date="2022" name="Int. J. Mol. Sci.">
        <title>Draft Genome of Tanacetum Coccineum: Genomic Comparison of Closely Related Tanacetum-Family Plants.</title>
        <authorList>
            <person name="Yamashiro T."/>
            <person name="Shiraishi A."/>
            <person name="Nakayama K."/>
            <person name="Satake H."/>
        </authorList>
    </citation>
    <scope>NUCLEOTIDE SEQUENCE</scope>
</reference>
<dbReference type="Pfam" id="PF17921">
    <property type="entry name" value="Integrase_H2C2"/>
    <property type="match status" value="1"/>
</dbReference>
<evidence type="ECO:0000259" key="3">
    <source>
        <dbReference type="Pfam" id="PF17919"/>
    </source>
</evidence>
<keyword evidence="2" id="KW-0175">Coiled coil</keyword>
<comment type="caution">
    <text evidence="5">The sequence shown here is derived from an EMBL/GenBank/DDBJ whole genome shotgun (WGS) entry which is preliminary data.</text>
</comment>
<dbReference type="Proteomes" id="UP001151760">
    <property type="component" value="Unassembled WGS sequence"/>
</dbReference>
<dbReference type="InterPro" id="IPR041588">
    <property type="entry name" value="Integrase_H2C2"/>
</dbReference>
<evidence type="ECO:0000313" key="6">
    <source>
        <dbReference type="Proteomes" id="UP001151760"/>
    </source>
</evidence>
<dbReference type="PANTHER" id="PTHR37984:SF5">
    <property type="entry name" value="PROTEIN NYNRIN-LIKE"/>
    <property type="match status" value="1"/>
</dbReference>
<proteinExistence type="predicted"/>
<dbReference type="SUPFAM" id="SSF53098">
    <property type="entry name" value="Ribonuclease H-like"/>
    <property type="match status" value="1"/>
</dbReference>
<reference evidence="5" key="2">
    <citation type="submission" date="2022-01" db="EMBL/GenBank/DDBJ databases">
        <authorList>
            <person name="Yamashiro T."/>
            <person name="Shiraishi A."/>
            <person name="Satake H."/>
            <person name="Nakayama K."/>
        </authorList>
    </citation>
    <scope>NUCLEOTIDE SEQUENCE</scope>
</reference>
<dbReference type="InterPro" id="IPR041577">
    <property type="entry name" value="RT_RNaseH_2"/>
</dbReference>
<dbReference type="InterPro" id="IPR043502">
    <property type="entry name" value="DNA/RNA_pol_sf"/>
</dbReference>
<accession>A0ABQ5FTC9</accession>
<evidence type="ECO:0000313" key="5">
    <source>
        <dbReference type="EMBL" id="GJT66229.1"/>
    </source>
</evidence>
<dbReference type="Gene3D" id="1.10.340.70">
    <property type="match status" value="1"/>
</dbReference>
<evidence type="ECO:0000259" key="4">
    <source>
        <dbReference type="Pfam" id="PF17921"/>
    </source>
</evidence>
<dbReference type="PANTHER" id="PTHR37984">
    <property type="entry name" value="PROTEIN CBG26694"/>
    <property type="match status" value="1"/>
</dbReference>
<dbReference type="Gene3D" id="3.30.420.10">
    <property type="entry name" value="Ribonuclease H-like superfamily/Ribonuclease H"/>
    <property type="match status" value="1"/>
</dbReference>
<gene>
    <name evidence="5" type="ORF">Tco_1017709</name>
</gene>
<keyword evidence="5" id="KW-0548">Nucleotidyltransferase</keyword>
<keyword evidence="1" id="KW-0511">Multifunctional enzyme</keyword>
<protein>
    <submittedName>
        <fullName evidence="5">Reverse transcriptase domain-containing protein</fullName>
    </submittedName>
</protein>
<feature type="coiled-coil region" evidence="2">
    <location>
        <begin position="333"/>
        <end position="382"/>
    </location>
</feature>
<dbReference type="GO" id="GO:0003964">
    <property type="term" value="F:RNA-directed DNA polymerase activity"/>
    <property type="evidence" value="ECO:0007669"/>
    <property type="project" value="UniProtKB-KW"/>
</dbReference>
<keyword evidence="6" id="KW-1185">Reference proteome</keyword>
<dbReference type="InterPro" id="IPR012337">
    <property type="entry name" value="RNaseH-like_sf"/>
</dbReference>
<dbReference type="InterPro" id="IPR050951">
    <property type="entry name" value="Retrovirus_Pol_polyprotein"/>
</dbReference>
<feature type="domain" description="Integrase zinc-binding" evidence="4">
    <location>
        <begin position="186"/>
        <end position="240"/>
    </location>
</feature>
<dbReference type="Gene3D" id="3.30.70.270">
    <property type="match status" value="1"/>
</dbReference>
<dbReference type="InterPro" id="IPR043128">
    <property type="entry name" value="Rev_trsase/Diguanyl_cyclase"/>
</dbReference>
<feature type="domain" description="Reverse transcriptase/retrotransposon-derived protein RNase H-like" evidence="3">
    <location>
        <begin position="28"/>
        <end position="79"/>
    </location>
</feature>
<name>A0ABQ5FTC9_9ASTR</name>
<keyword evidence="5" id="KW-0808">Transferase</keyword>
<dbReference type="EMBL" id="BQNB010017696">
    <property type="protein sequence ID" value="GJT66229.1"/>
    <property type="molecule type" value="Genomic_DNA"/>
</dbReference>
<keyword evidence="5" id="KW-0695">RNA-directed DNA polymerase</keyword>
<evidence type="ECO:0000256" key="2">
    <source>
        <dbReference type="SAM" id="Coils"/>
    </source>
</evidence>
<organism evidence="5 6">
    <name type="scientific">Tanacetum coccineum</name>
    <dbReference type="NCBI Taxonomy" id="301880"/>
    <lineage>
        <taxon>Eukaryota</taxon>
        <taxon>Viridiplantae</taxon>
        <taxon>Streptophyta</taxon>
        <taxon>Embryophyta</taxon>
        <taxon>Tracheophyta</taxon>
        <taxon>Spermatophyta</taxon>
        <taxon>Magnoliopsida</taxon>
        <taxon>eudicotyledons</taxon>
        <taxon>Gunneridae</taxon>
        <taxon>Pentapetalae</taxon>
        <taxon>asterids</taxon>
        <taxon>campanulids</taxon>
        <taxon>Asterales</taxon>
        <taxon>Asteraceae</taxon>
        <taxon>Asteroideae</taxon>
        <taxon>Anthemideae</taxon>
        <taxon>Anthemidinae</taxon>
        <taxon>Tanacetum</taxon>
    </lineage>
</organism>
<feature type="non-terminal residue" evidence="5">
    <location>
        <position position="1"/>
    </location>
</feature>